<dbReference type="InterPro" id="IPR012334">
    <property type="entry name" value="Pectin_lyas_fold"/>
</dbReference>
<dbReference type="EMBL" id="CAADII010000014">
    <property type="protein sequence ID" value="VFR53891.1"/>
    <property type="molecule type" value="Genomic_DNA"/>
</dbReference>
<organism evidence="8">
    <name type="scientific">plant metagenome</name>
    <dbReference type="NCBI Taxonomy" id="1297885"/>
    <lineage>
        <taxon>unclassified sequences</taxon>
        <taxon>metagenomes</taxon>
        <taxon>organismal metagenomes</taxon>
    </lineage>
</organism>
<evidence type="ECO:0000256" key="2">
    <source>
        <dbReference type="ARBA" id="ARBA00022525"/>
    </source>
</evidence>
<evidence type="ECO:0000259" key="6">
    <source>
        <dbReference type="SMART" id="SM00912"/>
    </source>
</evidence>
<dbReference type="NCBIfam" id="TIGR01901">
    <property type="entry name" value="adhes_NPXG"/>
    <property type="match status" value="1"/>
</dbReference>
<protein>
    <submittedName>
        <fullName evidence="8">Filamentous haemagglutinin family outer membrane protein associated with VreARI signalling system</fullName>
    </submittedName>
</protein>
<evidence type="ECO:0000256" key="1">
    <source>
        <dbReference type="ARBA" id="ARBA00004613"/>
    </source>
</evidence>
<evidence type="ECO:0000313" key="8">
    <source>
        <dbReference type="EMBL" id="VFR75338.1"/>
    </source>
</evidence>
<accession>A0A484TK92</accession>
<feature type="domain" description="Filamentous haemagglutinin FhaB/tRNA nuclease CdiA-like TPS" evidence="6">
    <location>
        <begin position="128"/>
        <end position="248"/>
    </location>
</feature>
<dbReference type="PANTHER" id="PTHR12338">
    <property type="entry name" value="AUTOTRANSPORTER"/>
    <property type="match status" value="1"/>
</dbReference>
<name>A0A484TK92_9ZZZZ</name>
<reference evidence="8" key="1">
    <citation type="submission" date="2019-03" db="EMBL/GenBank/DDBJ databases">
        <authorList>
            <person name="Danneels B."/>
        </authorList>
    </citation>
    <scope>NUCLEOTIDE SEQUENCE</scope>
</reference>
<evidence type="ECO:0000256" key="3">
    <source>
        <dbReference type="ARBA" id="ARBA00022729"/>
    </source>
</evidence>
<dbReference type="PANTHER" id="PTHR12338:SF8">
    <property type="entry name" value="HEME_HEMOPEXIN-BINDING PROTEIN"/>
    <property type="match status" value="1"/>
</dbReference>
<keyword evidence="2" id="KW-0964">Secreted</keyword>
<evidence type="ECO:0000313" key="7">
    <source>
        <dbReference type="EMBL" id="VFR53891.1"/>
    </source>
</evidence>
<keyword evidence="3" id="KW-0732">Signal</keyword>
<dbReference type="Gene3D" id="2.160.20.10">
    <property type="entry name" value="Single-stranded right-handed beta-helix, Pectin lyase-like"/>
    <property type="match status" value="1"/>
</dbReference>
<dbReference type="InterPro" id="IPR050909">
    <property type="entry name" value="Bact_Autotransporter_VF"/>
</dbReference>
<dbReference type="InterPro" id="IPR021026">
    <property type="entry name" value="Filamn_hemagglutn_DUF3739"/>
</dbReference>
<dbReference type="InterPro" id="IPR011050">
    <property type="entry name" value="Pectin_lyase_fold/virulence"/>
</dbReference>
<dbReference type="EMBL" id="CAADIK010000040">
    <property type="protein sequence ID" value="VFR75338.1"/>
    <property type="molecule type" value="Genomic_DNA"/>
</dbReference>
<dbReference type="Pfam" id="PF12545">
    <property type="entry name" value="DUF3739"/>
    <property type="match status" value="1"/>
</dbReference>
<dbReference type="SMART" id="SM00912">
    <property type="entry name" value="Haemagg_act"/>
    <property type="match status" value="1"/>
</dbReference>
<dbReference type="InterPro" id="IPR008638">
    <property type="entry name" value="FhaB/CdiA-like_TPS"/>
</dbReference>
<dbReference type="Pfam" id="PF05860">
    <property type="entry name" value="TPS"/>
    <property type="match status" value="1"/>
</dbReference>
<comment type="subcellular location">
    <subcellularLocation>
        <location evidence="1">Secreted</location>
    </subcellularLocation>
</comment>
<sequence>MIRPSLRGPRPVHAPAARSPGRLTPLSAALAGLLVAGAVQATPAQAANWFAAGSQAGPQARAAQRGPVPGAVVPATLRQQAQARQQLSASIANLNRAANAIAAQQASQEAARALARAAPSAVPDGLGAGGLQVARGALAGWQGADLPVQTVEGARHTVAIRQTAPRAILNWESFNVGRDTTLRFDQQASDAVLNRVVGADARPSQIQGAIHANGTVMVVNQNGVVFSGSSQVNVRSLVAAAASLTDSQFRDAGLYGADGAPVFTAARGAIRIERGARLETHRPGSVTQGGGYVLMLGQEVSNDGEIVTPRGQALLAAGDDFFIRQGYGTQGNLHSTTRGNEVAARRAPGGDTTGEVVNTGLIVAREGDVTLTGHALRQDGVAVATTTVGTRGTIHLLNAAGDAQGRVTLGEHATTAVLLQDEGQTALDSQREALLKESAEQDVERINRASPVFDNLSLLPDRRDLSRIEVVSGQHVDFASGSLTLATGGQLAVSAGARALLRDGATLDVAGAVGVKVAMASNNVLVNVQGNEQRDAPVNRDNGALNNGDVWIDRRFLLHLAAGTGGYEGARWYTQGGLLEVGGYLGNQPHGIGEWAAQGGTITLAASEVVTRAGSAINLAGGSLDVESGFMRQSWLLGQDGRLYEASRAPGSLPYQGVYRGYEVHSARWGVTRRHYDPVLAPVQRWEAGYTVGRDAGRLHVSAPTALLAGHVEAQAYQGGRQANARAADVDGYLQPQAAVARHGGLVIARIADLAVTPPFDTDITVGAGHGVAPDGWQPLATAQLGTARLDAAWLNGLALGELVLETEGDIRIAAPLRLADGGAISLQSPDIVVSADVTARGGSLRAGNRARDAVLLRDGDAAFTLAPGAVLDVSGRWTNQAHEGEPAAAMAHIDGGSVEVRMIHGSVRLGASSVVDVSSGAALRADGSLAGGRGGDVTLVANAGRTQDGDTAADLDRPGRELAVAGTLRAHGVAGAGTLALSSPAPVVFGENAVLESGTLAAGMPLPADVILSAPVRLAAGSRAPVDVTLSGDRVPPGVPTTQPHSMAQAAVLAADWTVPQGIGRVWVDGLNLFRPGDTIPGGSAVMIDGTMPAGLVLPADAFPDGVTVTPFTSVIAAGQVLPQAFTLEAGRVLPCGAYFDDAIAFWPALRLAHSLLSSGFGNYRIESRAGMLVGDGIDLAPTLPVLRLREGAADLPRGAAASAALERWLAPPVIADPAAASAQWRAGADLSLHATSLEVAATATLAVDPGQALTLAAARQLIVDGTLRAPGGEIALASAPIGTLGVEAAREAGASLWVGEGAVLDAAGRAWQGVDAQGRRHGLAQDGGAILIGLRDDTRIDADLLDASPAAVIIREGAYLDASGAAVTVDRVTGLRAGREGLTLAGAGGLIRLGSLAGIANDGTLRAAAGGHGAQGGTLHLALENQSLARRGVRRLVVTQQREASGLPAGLQPGQADEAWHAQARVSAQEIIEGGFTVLDLWSRDLIVFEGDVDLRLGQSLALRRGMLTVSEGTPAARVQLAAPQVLLAGKVGSVGGPSLPSGEPNGGLLDANGGHDGYPARSASLAAALRIDADIIDVRDRVYFGGVGYVYLPGEDGGLARVTVDSPGFDHVSLASRGDLRFTDGMLHTGGDMTLTARQLYPTTGASGQAVAGAIQFAEAFDGARTLAIRGHGGAPATPLSAFGTLGLHAANIDQGGIVRAPLGRIVFGTVPDMDAWDREGRYDVLLREGSLTSTSAAGLLMPYGGTSDGLAWRHAGEDVVFQDLAALGGQGRQVAGPAQMGVLMGKATLTAERGAVIDVSGGGTLTGAGFVTGRGGSVDVLRTSLAHANPVYRLDGSRAQVYAIVPSLDVDHAPVSPDAGAGMPQPGQRITLTEGAAGLPAGTYTLLPSTYALLPGAFRVELAGRVGVQAAPGAALSAGVTHTVGYLGLAGMRDALPTRILLMPADVVRQHSHYNETSYAAFAAANAARFGALRPRLERDAQTLHLDFGLATGQVLDFQGQVRMAGEGDGAAGNLFLTTLGALEIKRAAAAGTAGHASVNAEDLAGIEAGILSVGGIFSLVDAVAAPDAGGQRLGPRVVFHNAEGSVAVREGTILRAGQIFVGSRDRVILEGGSMLEAVAGQARAIDSRNGYVFADSANLRNVLGGAIVAVSASDIRFTSPTGSDGSQQNAIEVADGARLRTPGTIAFSTNTELALHDAELNAHTLRLVAPSLHIGTQVAFDRADAQGVLGPGVRLSQSLLDRLLHPVAPGQVPIAQLALTAGGSVNLLDDVDFDLTRTAGGGGTALLLETPAVYGWGEAGATARLAAATVRWSGVSTGAGAPAQPFESAAPAPVVPGGPGSGAGALVIDAGRIDVGYAPEAQAQSQVALDRLALGFSLVTLRASERITASHRGTVTVYESGHDAGSYAGGDLHLQTPVLTGAAGSFMHYRAGGALTLSHLPGHAPAIVPEDGLGAEIQLSGTRLHLDGQVALPSGRLVLSAARDIALGATSVLDLSGRALAFFDVARPSWGGDVVMTAGEGAITQAAGGRIDVSAGAAEAGGIQASALGDGGVVSLLGTLLGAGGLDGEGGAIDVRAQHVDDFAGLNARLGEGGFFRARRYALGRGDWVIGDGVRARQVSISADGGSLTVAGHIDASGALPGDIRLSARDTLTLAGGAVLDTRATRLARDGRGGVIEASNRGRMELASTAGAIVLSQDARLDLRSPDGVARGVVVLNAPRVGTDDLAIVAGAPVTVLGAQGIIAHGMRSYTPADGRVTQDYLDGIHLDSVAYIDAARANAALADRLAGLLVHGDAFHLRPGVEIRSALPDGDLVVAGDLDFSAYRYGPGADPALRGAGEPGLVVLRAGGDLIVNGSISDGFDTPPATPDDAAFIRVPGGTTDVPAGTTRPDDWSIEADLTLLQDWVVPDTAFYRDGWGYIYDTSWNFYPPGATVPAGTTLVAWGAIFEAGTPLPSYTATLPPTDIAGRVWAAAPMLAPGSLSWSMRLVSGADLDAADARALRASADLDGRGDLVLDVRGRIGPQRAQEAVSVIRSGTGDLELLAGGSYRQESLFGVYTAGTQIEGAQAWDAGRARHADGTVLGAENAGYEATLAARRMYLTTGGGDLLLVAQGDVRGRTVVDEGGNASADPGQWLWRQGGGETGALTAWGVNFGQYWHDATVGSVTFAGFSGIGTLGGGNVSIVAGGDLGVTENLSFVDMVAGQATSALSVVVGASGRVDAQGRLHQEGGGRLSVTAGGRINTGLVMQEAGAPAMKGLMANVRGDIDIRAGAIGQLLPAGYGIAGVFDPRPADIFAPSALHVFSPMQLAVGDGQASVRTRAQAVVGTGLDLGRAGLLGGAAQPVDGNGDGSAIASFTLWTGRSGLDVFSAGGDVVQAGDAAGGARYDPGRFSATAGGGSVLAQNLLLAPSASGELALLARDHVWGRAAASGASPDSVASPERPFWLIHEPGSPTAVRATNAYAGGAFSGLEVSLYDISSGGMLFAFAPDTPHAGLAGQTRAPWRVYAREGDVSASLGRAYRLPGEAQVHYVAGAPLVLRAGRDIVGGSHVMLNTQAQDISVVRADRDLLNTSLRIGGPGLLDASAGRNVYQALGPNDAPDANTGIIRSLGPLVAGDERPGAGIVLSAGLGAGGLDLDAFAARYLDPANAADPGLPLADQPGRAVQIHAPALQAWMRARHGDAGEGGYAAVLARFLGLPEAERAIFLRGIYFEELRAGGREYNDPDSPRFLSYLRGREAIATLLPAIDASGPGAYQGAITLLGAAGVHTDLGGDIQVLAPGGGLVLGADGVAPPSASTGLLTQGRGDIQVFTRDSVQLGLSRIFTTFGGAITMWSVQGDINAGRGAKTTLVYTPPRRVYDPVGNVALAPQVPATGAGIATLAPIPEVAPGSVDLIAPLGTIDAGEAGIRSSGSVNVAALHVANAANIQAQGEVVGIPMAVAVNVGALTSASAAAASATTAAQETAQRARADARQNLPSIISVQILGFGEEAEPSAPPATRQGASARPVRYDPGASVQMLGLGEPDAAVRARLTEREARNLGL</sequence>
<evidence type="ECO:0000313" key="9">
    <source>
        <dbReference type="EMBL" id="VFR97141.1"/>
    </source>
</evidence>
<evidence type="ECO:0000256" key="4">
    <source>
        <dbReference type="SAM" id="Coils"/>
    </source>
</evidence>
<dbReference type="SUPFAM" id="SSF51126">
    <property type="entry name" value="Pectin lyase-like"/>
    <property type="match status" value="1"/>
</dbReference>
<evidence type="ECO:0000256" key="5">
    <source>
        <dbReference type="SAM" id="MobiDB-lite"/>
    </source>
</evidence>
<gene>
    <name evidence="7" type="ORF">BRI6_0430</name>
    <name evidence="8" type="ORF">BRI9_0486</name>
    <name evidence="9" type="ORF">IVO3_0485</name>
</gene>
<proteinExistence type="predicted"/>
<dbReference type="EMBL" id="CAADIP010000053">
    <property type="protein sequence ID" value="VFR97141.1"/>
    <property type="molecule type" value="Genomic_DNA"/>
</dbReference>
<keyword evidence="4" id="KW-0175">Coiled coil</keyword>
<feature type="coiled-coil region" evidence="4">
    <location>
        <begin position="77"/>
        <end position="104"/>
    </location>
</feature>
<feature type="region of interest" description="Disordered" evidence="5">
    <location>
        <begin position="1"/>
        <end position="21"/>
    </location>
</feature>